<dbReference type="OrthoDB" id="9783671at2"/>
<reference evidence="1 2" key="1">
    <citation type="submission" date="2019-07" db="EMBL/GenBank/DDBJ databases">
        <title>Whole genome shotgun sequence of Methylobacterium gnaphalii NBRC 107716.</title>
        <authorList>
            <person name="Hosoyama A."/>
            <person name="Uohara A."/>
            <person name="Ohji S."/>
            <person name="Ichikawa N."/>
        </authorList>
    </citation>
    <scope>NUCLEOTIDE SEQUENCE [LARGE SCALE GENOMIC DNA]</scope>
    <source>
        <strain evidence="1 2">NBRC 107716</strain>
    </source>
</reference>
<comment type="caution">
    <text evidence="1">The sequence shown here is derived from an EMBL/GenBank/DDBJ whole genome shotgun (WGS) entry which is preliminary data.</text>
</comment>
<dbReference type="GO" id="GO:0051539">
    <property type="term" value="F:4 iron, 4 sulfur cluster binding"/>
    <property type="evidence" value="ECO:0007669"/>
    <property type="project" value="TreeGrafter"/>
</dbReference>
<dbReference type="Gene3D" id="3.40.50.12110">
    <property type="match status" value="1"/>
</dbReference>
<sequence length="355" mass="40040">MNAQRDLIDISRIFHEPAVVDYPRGREILARFPEAERIVVPSHWNIPSLHGNAGSVEDWVRIKRSTLVLGVKKGLAMRPNGRSAHFIAPSTSNGCAMACVYCYVPRRKGFANPISLFVNTEAIGEAIRRHAVKQGPLPQPDQVDPSLWVYDLGENGDLSVDAMLCDTVRDLVALFRDIPNAKGSFATKAVNRDLLDYDPQGKTRIRFSLMPTRIARVVDVRTAPIPERIAAIDDFLRAGYEVHVNFSPVILYEGWEKDWQALFDEIDGTISDAAKAQLKAEIIMLTHNAGLHEVNLGWHPKAEELLWRPDIQEGKRSEGGGDNLRYRSGWKGRWLARFKALLAERMPYCQVRYAF</sequence>
<dbReference type="EMBL" id="BJZV01000015">
    <property type="protein sequence ID" value="GEP11082.1"/>
    <property type="molecule type" value="Genomic_DNA"/>
</dbReference>
<dbReference type="AlphaFoldDB" id="A0A512JMF1"/>
<dbReference type="Proteomes" id="UP000321750">
    <property type="component" value="Unassembled WGS sequence"/>
</dbReference>
<organism evidence="1 2">
    <name type="scientific">Methylobacterium gnaphalii</name>
    <dbReference type="NCBI Taxonomy" id="1010610"/>
    <lineage>
        <taxon>Bacteria</taxon>
        <taxon>Pseudomonadati</taxon>
        <taxon>Pseudomonadota</taxon>
        <taxon>Alphaproteobacteria</taxon>
        <taxon>Hyphomicrobiales</taxon>
        <taxon>Methylobacteriaceae</taxon>
        <taxon>Methylobacterium</taxon>
    </lineage>
</organism>
<evidence type="ECO:0000313" key="1">
    <source>
        <dbReference type="EMBL" id="GEP11082.1"/>
    </source>
</evidence>
<dbReference type="GO" id="GO:1904047">
    <property type="term" value="F:S-adenosyl-L-methionine binding"/>
    <property type="evidence" value="ECO:0007669"/>
    <property type="project" value="TreeGrafter"/>
</dbReference>
<protein>
    <submittedName>
        <fullName evidence="1">Spore photoproduct lyase family protein</fullName>
    </submittedName>
</protein>
<keyword evidence="2" id="KW-1185">Reference proteome</keyword>
<gene>
    <name evidence="1" type="ORF">MGN01_29270</name>
</gene>
<name>A0A512JMF1_9HYPH</name>
<dbReference type="GO" id="GO:0042601">
    <property type="term" value="C:endospore-forming forespore"/>
    <property type="evidence" value="ECO:0007669"/>
    <property type="project" value="TreeGrafter"/>
</dbReference>
<dbReference type="GO" id="GO:0003913">
    <property type="term" value="F:DNA photolyase activity"/>
    <property type="evidence" value="ECO:0007669"/>
    <property type="project" value="TreeGrafter"/>
</dbReference>
<evidence type="ECO:0000313" key="2">
    <source>
        <dbReference type="Proteomes" id="UP000321750"/>
    </source>
</evidence>
<dbReference type="PANTHER" id="PTHR37822:SF2">
    <property type="entry name" value="SPORE PHOTOPRODUCT LYASE"/>
    <property type="match status" value="1"/>
</dbReference>
<dbReference type="NCBIfam" id="TIGR03886">
    <property type="entry name" value="lyase_spl_fam"/>
    <property type="match status" value="1"/>
</dbReference>
<dbReference type="InterPro" id="IPR023805">
    <property type="entry name" value="Uncharacterised_Spl-rel"/>
</dbReference>
<dbReference type="FunFam" id="3.40.50.12110:FF:000002">
    <property type="entry name" value="Spore photoproduct lyase"/>
    <property type="match status" value="1"/>
</dbReference>
<dbReference type="RefSeq" id="WP_147047483.1">
    <property type="nucleotide sequence ID" value="NZ_BJZV01000015.1"/>
</dbReference>
<dbReference type="PANTHER" id="PTHR37822">
    <property type="entry name" value="SPORE PHOTOPRODUCT LYASE-RELATED"/>
    <property type="match status" value="1"/>
</dbReference>
<accession>A0A512JMF1</accession>
<proteinExistence type="predicted"/>
<dbReference type="InterPro" id="IPR049539">
    <property type="entry name" value="SPL"/>
</dbReference>
<dbReference type="Gene3D" id="3.80.30.30">
    <property type="match status" value="1"/>
</dbReference>
<dbReference type="Pfam" id="PF20903">
    <property type="entry name" value="SPL"/>
    <property type="match status" value="1"/>
</dbReference>
<keyword evidence="1" id="KW-0456">Lyase</keyword>